<dbReference type="Proteomes" id="UP000828390">
    <property type="component" value="Unassembled WGS sequence"/>
</dbReference>
<name>A0A9D4HK82_DREPO</name>
<dbReference type="AlphaFoldDB" id="A0A9D4HK82"/>
<feature type="region of interest" description="Disordered" evidence="1">
    <location>
        <begin position="1"/>
        <end position="44"/>
    </location>
</feature>
<organism evidence="2 3">
    <name type="scientific">Dreissena polymorpha</name>
    <name type="common">Zebra mussel</name>
    <name type="synonym">Mytilus polymorpha</name>
    <dbReference type="NCBI Taxonomy" id="45954"/>
    <lineage>
        <taxon>Eukaryota</taxon>
        <taxon>Metazoa</taxon>
        <taxon>Spiralia</taxon>
        <taxon>Lophotrochozoa</taxon>
        <taxon>Mollusca</taxon>
        <taxon>Bivalvia</taxon>
        <taxon>Autobranchia</taxon>
        <taxon>Heteroconchia</taxon>
        <taxon>Euheterodonta</taxon>
        <taxon>Imparidentia</taxon>
        <taxon>Neoheterodontei</taxon>
        <taxon>Myida</taxon>
        <taxon>Dreissenoidea</taxon>
        <taxon>Dreissenidae</taxon>
        <taxon>Dreissena</taxon>
    </lineage>
</organism>
<sequence length="92" mass="10362">MFPLPPPRRMSVATAISDRDGGEDLTVERHEIRGPHSTSSRKSRREVAQAVGYLTLCMLGNLSSAKLSSAEFLKLAFSSMFFKEYYQNSKQF</sequence>
<comment type="caution">
    <text evidence="2">The sequence shown here is derived from an EMBL/GenBank/DDBJ whole genome shotgun (WGS) entry which is preliminary data.</text>
</comment>
<dbReference type="EMBL" id="JAIWYP010000013">
    <property type="protein sequence ID" value="KAH3720528.1"/>
    <property type="molecule type" value="Genomic_DNA"/>
</dbReference>
<reference evidence="2" key="2">
    <citation type="submission" date="2020-11" db="EMBL/GenBank/DDBJ databases">
        <authorList>
            <person name="McCartney M.A."/>
            <person name="Auch B."/>
            <person name="Kono T."/>
            <person name="Mallez S."/>
            <person name="Becker A."/>
            <person name="Gohl D.M."/>
            <person name="Silverstein K.A.T."/>
            <person name="Koren S."/>
            <person name="Bechman K.B."/>
            <person name="Herman A."/>
            <person name="Abrahante J.E."/>
            <person name="Garbe J."/>
        </authorList>
    </citation>
    <scope>NUCLEOTIDE SEQUENCE</scope>
    <source>
        <strain evidence="2">Duluth1</strain>
        <tissue evidence="2">Whole animal</tissue>
    </source>
</reference>
<evidence type="ECO:0000313" key="3">
    <source>
        <dbReference type="Proteomes" id="UP000828390"/>
    </source>
</evidence>
<keyword evidence="3" id="KW-1185">Reference proteome</keyword>
<evidence type="ECO:0000313" key="2">
    <source>
        <dbReference type="EMBL" id="KAH3720528.1"/>
    </source>
</evidence>
<gene>
    <name evidence="2" type="ORF">DPMN_063427</name>
</gene>
<evidence type="ECO:0000256" key="1">
    <source>
        <dbReference type="SAM" id="MobiDB-lite"/>
    </source>
</evidence>
<reference evidence="2" key="1">
    <citation type="journal article" date="2019" name="bioRxiv">
        <title>The Genome of the Zebra Mussel, Dreissena polymorpha: A Resource for Invasive Species Research.</title>
        <authorList>
            <person name="McCartney M.A."/>
            <person name="Auch B."/>
            <person name="Kono T."/>
            <person name="Mallez S."/>
            <person name="Zhang Y."/>
            <person name="Obille A."/>
            <person name="Becker A."/>
            <person name="Abrahante J.E."/>
            <person name="Garbe J."/>
            <person name="Badalamenti J.P."/>
            <person name="Herman A."/>
            <person name="Mangelson H."/>
            <person name="Liachko I."/>
            <person name="Sullivan S."/>
            <person name="Sone E.D."/>
            <person name="Koren S."/>
            <person name="Silverstein K.A.T."/>
            <person name="Beckman K.B."/>
            <person name="Gohl D.M."/>
        </authorList>
    </citation>
    <scope>NUCLEOTIDE SEQUENCE</scope>
    <source>
        <strain evidence="2">Duluth1</strain>
        <tissue evidence="2">Whole animal</tissue>
    </source>
</reference>
<protein>
    <submittedName>
        <fullName evidence="2">Uncharacterized protein</fullName>
    </submittedName>
</protein>
<accession>A0A9D4HK82</accession>
<proteinExistence type="predicted"/>
<feature type="compositionally biased region" description="Basic and acidic residues" evidence="1">
    <location>
        <begin position="17"/>
        <end position="34"/>
    </location>
</feature>